<protein>
    <submittedName>
        <fullName evidence="1">Uncharacterized protein</fullName>
    </submittedName>
</protein>
<comment type="caution">
    <text evidence="1">The sequence shown here is derived from an EMBL/GenBank/DDBJ whole genome shotgun (WGS) entry which is preliminary data.</text>
</comment>
<evidence type="ECO:0000313" key="1">
    <source>
        <dbReference type="EMBL" id="OHT21604.1"/>
    </source>
</evidence>
<keyword evidence="2" id="KW-1185">Reference proteome</keyword>
<dbReference type="AlphaFoldDB" id="A0A1S1HH84"/>
<gene>
    <name evidence="1" type="ORF">BHE75_03615</name>
</gene>
<accession>A0A1S1HH84</accession>
<dbReference type="EMBL" id="MIPT01000001">
    <property type="protein sequence ID" value="OHT21604.1"/>
    <property type="molecule type" value="Genomic_DNA"/>
</dbReference>
<dbReference type="OrthoDB" id="7475362at2"/>
<sequence>MANTYLETAFNVPVTPEEAALLEECFATAAEISAGFASIPQEELEAAKTCYASRSGLFRATFPPRADEDDPFATFLGLWSDPDFPCFDADLTVTAEPGGKGQVAYIHGHEVDVSALASLIQKVCKSALPFGFEWALVTDQDRPGGFGGGYFVVTETEILGGSTHWLMHETLQTLRAGA</sequence>
<dbReference type="Proteomes" id="UP000179467">
    <property type="component" value="Unassembled WGS sequence"/>
</dbReference>
<name>A0A1S1HH84_9SPHN</name>
<reference evidence="1 2" key="1">
    <citation type="submission" date="2016-09" db="EMBL/GenBank/DDBJ databases">
        <title>Metabolic pathway, cell adaptation mechanisms and a novel monoxygenase revealed through proteogenomic-transcription analysis of a Sphingomonas haloaromaticamans strain degrading the fungicide ortho-phenylphenol.</title>
        <authorList>
            <person name="Perruchon C."/>
            <person name="Papadopoulou E.S."/>
            <person name="Rousidou C."/>
            <person name="Vasileiadis S."/>
            <person name="Tanou G."/>
            <person name="Amoutzias G."/>
            <person name="Molassiotis A."/>
            <person name="Karpouzas D.G."/>
        </authorList>
    </citation>
    <scope>NUCLEOTIDE SEQUENCE [LARGE SCALE GENOMIC DNA]</scope>
    <source>
        <strain evidence="1 2">P3</strain>
    </source>
</reference>
<proteinExistence type="predicted"/>
<dbReference type="RefSeq" id="WP_070934639.1">
    <property type="nucleotide sequence ID" value="NZ_MIPT01000001.1"/>
</dbReference>
<evidence type="ECO:0000313" key="2">
    <source>
        <dbReference type="Proteomes" id="UP000179467"/>
    </source>
</evidence>
<organism evidence="1 2">
    <name type="scientific">Edaphosphingomonas haloaromaticamans</name>
    <dbReference type="NCBI Taxonomy" id="653954"/>
    <lineage>
        <taxon>Bacteria</taxon>
        <taxon>Pseudomonadati</taxon>
        <taxon>Pseudomonadota</taxon>
        <taxon>Alphaproteobacteria</taxon>
        <taxon>Sphingomonadales</taxon>
        <taxon>Rhizorhabdaceae</taxon>
        <taxon>Edaphosphingomonas</taxon>
    </lineage>
</organism>